<keyword evidence="2" id="KW-1185">Reference proteome</keyword>
<evidence type="ECO:0000313" key="2">
    <source>
        <dbReference type="Proteomes" id="UP001246858"/>
    </source>
</evidence>
<protein>
    <submittedName>
        <fullName evidence="1">RNA polymerase sigma-70 factor (ECF subfamily)</fullName>
    </submittedName>
</protein>
<reference evidence="1" key="1">
    <citation type="submission" date="2023-07" db="EMBL/GenBank/DDBJ databases">
        <title>Sorghum-associated microbial communities from plants grown in Nebraska, USA.</title>
        <authorList>
            <person name="Schachtman D."/>
        </authorList>
    </citation>
    <scope>NUCLEOTIDE SEQUENCE</scope>
    <source>
        <strain evidence="1">2697</strain>
    </source>
</reference>
<accession>A0ACC6L1Z0</accession>
<evidence type="ECO:0000313" key="1">
    <source>
        <dbReference type="EMBL" id="MDR6785501.1"/>
    </source>
</evidence>
<comment type="caution">
    <text evidence="1">The sequence shown here is derived from an EMBL/GenBank/DDBJ whole genome shotgun (WGS) entry which is preliminary data.</text>
</comment>
<name>A0ACC6L1Z0_9SPHI</name>
<proteinExistence type="predicted"/>
<gene>
    <name evidence="1" type="ORF">J2X78_004086</name>
</gene>
<organism evidence="1 2">
    <name type="scientific">Pedobacter africanus</name>
    <dbReference type="NCBI Taxonomy" id="151894"/>
    <lineage>
        <taxon>Bacteria</taxon>
        <taxon>Pseudomonadati</taxon>
        <taxon>Bacteroidota</taxon>
        <taxon>Sphingobacteriia</taxon>
        <taxon>Sphingobacteriales</taxon>
        <taxon>Sphingobacteriaceae</taxon>
        <taxon>Pedobacter</taxon>
    </lineage>
</organism>
<sequence>MNNYKVLTDPELFDLIKKEDDKAFGELYTRYWKDMYHNACKIMRNEDMAQDIVQEVFISLWNRRTELNIQHVKSYMQQSTRFAVLKSIRSQKVDDQFYSRLRLITTELVEEQPLLFKEQQTVLNQLINELPADCRETFRMSRDEQLTYKQIAQKLEVSEKTVEKRITKSLKFLRENLSLDLCVGILLLAERIK</sequence>
<dbReference type="Proteomes" id="UP001246858">
    <property type="component" value="Unassembled WGS sequence"/>
</dbReference>
<dbReference type="EMBL" id="JAVDTF010000004">
    <property type="protein sequence ID" value="MDR6785501.1"/>
    <property type="molecule type" value="Genomic_DNA"/>
</dbReference>